<evidence type="ECO:0000313" key="1">
    <source>
        <dbReference type="EMBL" id="GGK14345.1"/>
    </source>
</evidence>
<comment type="caution">
    <text evidence="1">The sequence shown here is derived from an EMBL/GenBank/DDBJ whole genome shotgun (WGS) entry which is preliminary data.</text>
</comment>
<gene>
    <name evidence="1" type="ORF">GCM10008955_04690</name>
</gene>
<dbReference type="InterPro" id="IPR013325">
    <property type="entry name" value="RNA_pol_sigma_r2"/>
</dbReference>
<organism evidence="1 2">
    <name type="scientific">Deinococcus malanensis</name>
    <dbReference type="NCBI Taxonomy" id="1706855"/>
    <lineage>
        <taxon>Bacteria</taxon>
        <taxon>Thermotogati</taxon>
        <taxon>Deinococcota</taxon>
        <taxon>Deinococci</taxon>
        <taxon>Deinococcales</taxon>
        <taxon>Deinococcaceae</taxon>
        <taxon>Deinococcus</taxon>
    </lineage>
</organism>
<dbReference type="Gene3D" id="1.10.1740.10">
    <property type="match status" value="1"/>
</dbReference>
<dbReference type="SUPFAM" id="SSF88946">
    <property type="entry name" value="Sigma2 domain of RNA polymerase sigma factors"/>
    <property type="match status" value="1"/>
</dbReference>
<proteinExistence type="predicted"/>
<dbReference type="RefSeq" id="WP_189004143.1">
    <property type="nucleotide sequence ID" value="NZ_BMPP01000001.1"/>
</dbReference>
<evidence type="ECO:0008006" key="3">
    <source>
        <dbReference type="Google" id="ProtNLM"/>
    </source>
</evidence>
<sequence length="116" mass="12792">MKGLTSMVRADAQAESASTGMGALSDADLLCALAQNDLEALRELHRRYAPLLYAMAERSKLPDPDTRVQDAWLLIMRQAHCHASTSLEARLWLIGMARQVLMPPDQYRATAPLISA</sequence>
<protein>
    <recommendedName>
        <fullName evidence="3">RNA polymerase sigma-70 region 2 domain-containing protein</fullName>
    </recommendedName>
</protein>
<dbReference type="EMBL" id="BMPP01000001">
    <property type="protein sequence ID" value="GGK14345.1"/>
    <property type="molecule type" value="Genomic_DNA"/>
</dbReference>
<keyword evidence="2" id="KW-1185">Reference proteome</keyword>
<dbReference type="Proteomes" id="UP000647587">
    <property type="component" value="Unassembled WGS sequence"/>
</dbReference>
<evidence type="ECO:0000313" key="2">
    <source>
        <dbReference type="Proteomes" id="UP000647587"/>
    </source>
</evidence>
<name>A0ABQ2EKE9_9DEIO</name>
<accession>A0ABQ2EKE9</accession>
<reference evidence="2" key="1">
    <citation type="journal article" date="2019" name="Int. J. Syst. Evol. Microbiol.">
        <title>The Global Catalogue of Microorganisms (GCM) 10K type strain sequencing project: providing services to taxonomists for standard genome sequencing and annotation.</title>
        <authorList>
            <consortium name="The Broad Institute Genomics Platform"/>
            <consortium name="The Broad Institute Genome Sequencing Center for Infectious Disease"/>
            <person name="Wu L."/>
            <person name="Ma J."/>
        </authorList>
    </citation>
    <scope>NUCLEOTIDE SEQUENCE [LARGE SCALE GENOMIC DNA]</scope>
    <source>
        <strain evidence="2">JCM 30331</strain>
    </source>
</reference>